<evidence type="ECO:0000256" key="2">
    <source>
        <dbReference type="SAM" id="SignalP"/>
    </source>
</evidence>
<dbReference type="Pfam" id="PF15868">
    <property type="entry name" value="MBF2"/>
    <property type="match status" value="1"/>
</dbReference>
<feature type="compositionally biased region" description="Acidic residues" evidence="1">
    <location>
        <begin position="179"/>
        <end position="188"/>
    </location>
</feature>
<protein>
    <submittedName>
        <fullName evidence="3">SFRICE_006733</fullName>
    </submittedName>
</protein>
<dbReference type="EMBL" id="ODYU01003279">
    <property type="protein sequence ID" value="SOQ41828.1"/>
    <property type="molecule type" value="Genomic_DNA"/>
</dbReference>
<evidence type="ECO:0000256" key="1">
    <source>
        <dbReference type="SAM" id="MobiDB-lite"/>
    </source>
</evidence>
<gene>
    <name evidence="3" type="ORF">SFRICE_006733</name>
</gene>
<keyword evidence="2" id="KW-0732">Signal</keyword>
<dbReference type="AlphaFoldDB" id="A0A2H1VLZ1"/>
<feature type="compositionally biased region" description="Basic and acidic residues" evidence="1">
    <location>
        <begin position="122"/>
        <end position="141"/>
    </location>
</feature>
<reference evidence="3" key="1">
    <citation type="submission" date="2016-07" db="EMBL/GenBank/DDBJ databases">
        <authorList>
            <person name="Bretaudeau A."/>
        </authorList>
    </citation>
    <scope>NUCLEOTIDE SEQUENCE</scope>
    <source>
        <strain evidence="3">Rice</strain>
        <tissue evidence="3">Whole body</tissue>
    </source>
</reference>
<name>A0A2H1VLZ1_SPOFR</name>
<organism evidence="3">
    <name type="scientific">Spodoptera frugiperda</name>
    <name type="common">Fall armyworm</name>
    <dbReference type="NCBI Taxonomy" id="7108"/>
    <lineage>
        <taxon>Eukaryota</taxon>
        <taxon>Metazoa</taxon>
        <taxon>Ecdysozoa</taxon>
        <taxon>Arthropoda</taxon>
        <taxon>Hexapoda</taxon>
        <taxon>Insecta</taxon>
        <taxon>Pterygota</taxon>
        <taxon>Neoptera</taxon>
        <taxon>Endopterygota</taxon>
        <taxon>Lepidoptera</taxon>
        <taxon>Glossata</taxon>
        <taxon>Ditrysia</taxon>
        <taxon>Noctuoidea</taxon>
        <taxon>Noctuidae</taxon>
        <taxon>Amphipyrinae</taxon>
        <taxon>Spodoptera</taxon>
    </lineage>
</organism>
<sequence length="188" mass="21295">MDLLLIVLLAIVTDAKMICKKTKVPLELGKWKYDLKHMDSAVVENPPVSISEGQMYVYENYFPNYTIKYIHVDNLAIRSCGASAVMKTGGIGSSYVLIVLHAHINEEIRSVVDIWGERKGGKEGNVDKMPKTDTKPAELKTNKSATLTKTFDPEIMEELETNVVEDDNEDRLEIYQQPEDNDEQEEDD</sequence>
<accession>A0A2H1VLZ1</accession>
<feature type="region of interest" description="Disordered" evidence="1">
    <location>
        <begin position="122"/>
        <end position="188"/>
    </location>
</feature>
<feature type="signal peptide" evidence="2">
    <location>
        <begin position="1"/>
        <end position="15"/>
    </location>
</feature>
<feature type="chain" id="PRO_5013863696" evidence="2">
    <location>
        <begin position="16"/>
        <end position="188"/>
    </location>
</feature>
<proteinExistence type="predicted"/>
<dbReference type="InterPro" id="IPR031734">
    <property type="entry name" value="MBF2"/>
</dbReference>
<evidence type="ECO:0000313" key="3">
    <source>
        <dbReference type="EMBL" id="SOQ41828.1"/>
    </source>
</evidence>
<feature type="compositionally biased region" description="Acidic residues" evidence="1">
    <location>
        <begin position="154"/>
        <end position="170"/>
    </location>
</feature>